<proteinExistence type="predicted"/>
<comment type="caution">
    <text evidence="2">The sequence shown here is derived from an EMBL/GenBank/DDBJ whole genome shotgun (WGS) entry which is preliminary data.</text>
</comment>
<dbReference type="AlphaFoldDB" id="A0A366E7G5"/>
<accession>A0A366E7G5</accession>
<keyword evidence="1" id="KW-0812">Transmembrane</keyword>
<evidence type="ECO:0000313" key="2">
    <source>
        <dbReference type="EMBL" id="RBO98313.1"/>
    </source>
</evidence>
<evidence type="ECO:0000313" key="3">
    <source>
        <dbReference type="Proteomes" id="UP000252254"/>
    </source>
</evidence>
<dbReference type="RefSeq" id="WP_113868730.1">
    <property type="nucleotide sequence ID" value="NZ_BAABQN010000005.1"/>
</dbReference>
<evidence type="ECO:0000256" key="1">
    <source>
        <dbReference type="SAM" id="Phobius"/>
    </source>
</evidence>
<keyword evidence="1" id="KW-0472">Membrane</keyword>
<protein>
    <submittedName>
        <fullName evidence="2">Uncharacterized protein</fullName>
    </submittedName>
</protein>
<dbReference type="OrthoDB" id="2657646at2"/>
<dbReference type="Proteomes" id="UP000252254">
    <property type="component" value="Unassembled WGS sequence"/>
</dbReference>
<feature type="transmembrane region" description="Helical" evidence="1">
    <location>
        <begin position="53"/>
        <end position="74"/>
    </location>
</feature>
<feature type="transmembrane region" description="Helical" evidence="1">
    <location>
        <begin position="80"/>
        <end position="103"/>
    </location>
</feature>
<dbReference type="STRING" id="200904.GCA_900168775_01139"/>
<sequence length="109" mass="12726">MKPVICKYCHKPIEKRDQLVTLSNYLQIRPYHYVCYQKVEENTKTVWKLTTPLNGITANIRLVLLLLIAGWFLFTETYGAAGIVIAIISLYSIIFHITSYFLFDQRIPK</sequence>
<keyword evidence="1" id="KW-1133">Transmembrane helix</keyword>
<keyword evidence="3" id="KW-1185">Reference proteome</keyword>
<reference evidence="2 3" key="1">
    <citation type="submission" date="2018-06" db="EMBL/GenBank/DDBJ databases">
        <title>Genomic Encyclopedia of Type Strains, Phase IV (KMG-IV): sequencing the most valuable type-strain genomes for metagenomic binning, comparative biology and taxonomic classification.</title>
        <authorList>
            <person name="Goeker M."/>
        </authorList>
    </citation>
    <scope>NUCLEOTIDE SEQUENCE [LARGE SCALE GENOMIC DNA]</scope>
    <source>
        <strain evidence="2 3">DSM 15140</strain>
    </source>
</reference>
<organism evidence="2 3">
    <name type="scientific">Paraliobacillus ryukyuensis</name>
    <dbReference type="NCBI Taxonomy" id="200904"/>
    <lineage>
        <taxon>Bacteria</taxon>
        <taxon>Bacillati</taxon>
        <taxon>Bacillota</taxon>
        <taxon>Bacilli</taxon>
        <taxon>Bacillales</taxon>
        <taxon>Bacillaceae</taxon>
        <taxon>Paraliobacillus</taxon>
    </lineage>
</organism>
<name>A0A366E7G5_9BACI</name>
<dbReference type="EMBL" id="QNRI01000005">
    <property type="protein sequence ID" value="RBO98313.1"/>
    <property type="molecule type" value="Genomic_DNA"/>
</dbReference>
<gene>
    <name evidence="2" type="ORF">DES48_105164</name>
</gene>